<sequence>MSLSNDPVSVTARDDRIWAKIDSLLAEICPDLSDLPSLAANELDLVIMNIGVANAGSDADHGRWYNQWEVLKRGPKYAEFLQKLKHGHENKRYQPVIELVDETVLSNPAIQPAIAITLPKVTIEDITRRITEFLSPLQADIKEVVMGNRSLPLWKPTKPKGKYKDFLAGLKIPLDSRGKPDMLLFELGQLCRDPEFKERLDTVFQYALPEHKFVMNTSGSGKTKLLFEGLTKYWGLYLVSTKDTHNHGSKDLQNIIDFTLENAPGYTKRLPSYIESPPETPVSESKKIFIDCLQRNQEIAGIQFGFLLLARLHILRMFLEVIPVNQLAADGPENKFPTRWLQLQIQPSILAVAGIEDIFGKLTSMLVKEFSQRISKTELLQENAIQLRRIQRMKSFRRELPELPMGNARLYVVLDEVQKAAAEHPYAFRSVDQKFILQGRNQVQRDIYGPERPVLRELLLSLVPYDNLTVVAAGTGVNFQIVNDAILSATAKYGTYKTFTDIGSFGSVKSANAKQKQYIRRFIPPKSELQEGDHDKLKALRRRVASWLRGRFRFTAGLISELLADEFVHPHETLDWYYTEMTKPIDDSEEEDRYGTRRFPGFAITDNRKWVNPECMREVALQMSPRRTFAFSKLRDHPDTMRTVIYIARLYWFGSEGVISNVNVSETILVQWGFARFRPGTGAQNLDLAQIDEPLVFLAIAQWLNAGREESIHHSLTLDMSSHDPSTGRNALEHYLAFCFAGLFSAKINNRDLNLDEIFTFTSASAEQIHPEWAKQPARLVSLHRKKGPGGRLDVSPVDWWARPSYSLSAGRSHNAMLKFLRHGTPAPLCFPPENMGPDLLFVLELMHSKKRIWVAVQSKYQNLPTTEIDEYNQGLPLKPCLLHPETMKKAIRSVTPRNFFISQVGVIVDMTIRNSHWCGIQERQQGKKGETPKEKKKIETARKTKETNEQRNLETHKDVLAALSELPDRELEHTGKYSLLRVVASWPDLDGLVKGRRQTSTLIEKTPQFVDPDNHPLAGLDFETLAKVTAHMSPQDYLKVRPSKALAESAKLKRKANEAEEADESDSDEASDEPSKKRRRTLPPGPSSVDSGMQPDTLTNATLPPPSDIDMDFDADADADAETEIRSPETDEIVPERDDRGTARESPAGLQWEVSDEPESDSGSEHD</sequence>
<evidence type="ECO:0000256" key="1">
    <source>
        <dbReference type="SAM" id="MobiDB-lite"/>
    </source>
</evidence>
<dbReference type="AlphaFoldDB" id="A0AAW0CY35"/>
<protein>
    <submittedName>
        <fullName evidence="2">Uncharacterized protein</fullName>
    </submittedName>
</protein>
<feature type="compositionally biased region" description="Polar residues" evidence="1">
    <location>
        <begin position="1089"/>
        <end position="1103"/>
    </location>
</feature>
<proteinExistence type="predicted"/>
<reference evidence="2 3" key="1">
    <citation type="journal article" date="2024" name="J Genomics">
        <title>Draft genome sequencing and assembly of Favolaschia claudopus CIRM-BRFM 2984 isolated from oak limbs.</title>
        <authorList>
            <person name="Navarro D."/>
            <person name="Drula E."/>
            <person name="Chaduli D."/>
            <person name="Cazenave R."/>
            <person name="Ahrendt S."/>
            <person name="Wang J."/>
            <person name="Lipzen A."/>
            <person name="Daum C."/>
            <person name="Barry K."/>
            <person name="Grigoriev I.V."/>
            <person name="Favel A."/>
            <person name="Rosso M.N."/>
            <person name="Martin F."/>
        </authorList>
    </citation>
    <scope>NUCLEOTIDE SEQUENCE [LARGE SCALE GENOMIC DNA]</scope>
    <source>
        <strain evidence="2 3">CIRM-BRFM 2984</strain>
    </source>
</reference>
<accession>A0AAW0CY35</accession>
<evidence type="ECO:0000313" key="3">
    <source>
        <dbReference type="Proteomes" id="UP001362999"/>
    </source>
</evidence>
<organism evidence="2 3">
    <name type="scientific">Favolaschia claudopus</name>
    <dbReference type="NCBI Taxonomy" id="2862362"/>
    <lineage>
        <taxon>Eukaryota</taxon>
        <taxon>Fungi</taxon>
        <taxon>Dikarya</taxon>
        <taxon>Basidiomycota</taxon>
        <taxon>Agaricomycotina</taxon>
        <taxon>Agaricomycetes</taxon>
        <taxon>Agaricomycetidae</taxon>
        <taxon>Agaricales</taxon>
        <taxon>Marasmiineae</taxon>
        <taxon>Mycenaceae</taxon>
        <taxon>Favolaschia</taxon>
    </lineage>
</organism>
<feature type="compositionally biased region" description="Basic and acidic residues" evidence="1">
    <location>
        <begin position="1124"/>
        <end position="1144"/>
    </location>
</feature>
<feature type="region of interest" description="Disordered" evidence="1">
    <location>
        <begin position="922"/>
        <end position="952"/>
    </location>
</feature>
<dbReference type="Proteomes" id="UP001362999">
    <property type="component" value="Unassembled WGS sequence"/>
</dbReference>
<gene>
    <name evidence="2" type="ORF">R3P38DRAFT_3433258</name>
</gene>
<keyword evidence="3" id="KW-1185">Reference proteome</keyword>
<feature type="region of interest" description="Disordered" evidence="1">
    <location>
        <begin position="1048"/>
        <end position="1168"/>
    </location>
</feature>
<name>A0AAW0CY35_9AGAR</name>
<feature type="compositionally biased region" description="Acidic residues" evidence="1">
    <location>
        <begin position="1110"/>
        <end position="1123"/>
    </location>
</feature>
<comment type="caution">
    <text evidence="2">The sequence shown here is derived from an EMBL/GenBank/DDBJ whole genome shotgun (WGS) entry which is preliminary data.</text>
</comment>
<feature type="compositionally biased region" description="Acidic residues" evidence="1">
    <location>
        <begin position="1155"/>
        <end position="1168"/>
    </location>
</feature>
<feature type="compositionally biased region" description="Acidic residues" evidence="1">
    <location>
        <begin position="1060"/>
        <end position="1073"/>
    </location>
</feature>
<evidence type="ECO:0000313" key="2">
    <source>
        <dbReference type="EMBL" id="KAK7044921.1"/>
    </source>
</evidence>
<dbReference type="EMBL" id="JAWWNJ010000011">
    <property type="protein sequence ID" value="KAK7044921.1"/>
    <property type="molecule type" value="Genomic_DNA"/>
</dbReference>
<feature type="compositionally biased region" description="Basic and acidic residues" evidence="1">
    <location>
        <begin position="925"/>
        <end position="952"/>
    </location>
</feature>